<accession>A0A9X2XYI7</accession>
<keyword evidence="12" id="KW-0456">Lyase</keyword>
<comment type="cofactor">
    <cofactor evidence="1">
        <name>[4Fe-4S] cluster</name>
        <dbReference type="ChEBI" id="CHEBI:49883"/>
    </cofactor>
</comment>
<dbReference type="Pfam" id="PF04055">
    <property type="entry name" value="Radical_SAM"/>
    <property type="match status" value="1"/>
</dbReference>
<dbReference type="PROSITE" id="PS51918">
    <property type="entry name" value="RADICAL_SAM"/>
    <property type="match status" value="1"/>
</dbReference>
<keyword evidence="9" id="KW-0408">Iron</keyword>
<protein>
    <recommendedName>
        <fullName evidence="5">FeMo cofactor biosynthesis protein NifB</fullName>
    </recommendedName>
    <alternativeName>
        <fullName evidence="14">Nitrogenase cofactor maturase NifB</fullName>
    </alternativeName>
    <alternativeName>
        <fullName evidence="13">Radical SAM assemblase NifB</fullName>
    </alternativeName>
</protein>
<evidence type="ECO:0000256" key="13">
    <source>
        <dbReference type="ARBA" id="ARBA00030926"/>
    </source>
</evidence>
<dbReference type="Pfam" id="PF02579">
    <property type="entry name" value="Nitro_FeMo-Co"/>
    <property type="match status" value="1"/>
</dbReference>
<evidence type="ECO:0000256" key="7">
    <source>
        <dbReference type="ARBA" id="ARBA00022691"/>
    </source>
</evidence>
<dbReference type="InterPro" id="IPR007197">
    <property type="entry name" value="rSAM"/>
</dbReference>
<dbReference type="GO" id="GO:0032324">
    <property type="term" value="P:molybdopterin cofactor biosynthetic process"/>
    <property type="evidence" value="ECO:0007669"/>
    <property type="project" value="UniProtKB-ARBA"/>
</dbReference>
<dbReference type="SFLD" id="SFLDG01067">
    <property type="entry name" value="SPASM/twitch_domain_containing"/>
    <property type="match status" value="1"/>
</dbReference>
<evidence type="ECO:0000259" key="15">
    <source>
        <dbReference type="PROSITE" id="PS51918"/>
    </source>
</evidence>
<dbReference type="PANTHER" id="PTHR43787:SF13">
    <property type="entry name" value="FEMO COFACTOR BIOSYNTHESIS PROTEIN NIFB"/>
    <property type="match status" value="1"/>
</dbReference>
<dbReference type="SUPFAM" id="SSF102114">
    <property type="entry name" value="Radical SAM enzymes"/>
    <property type="match status" value="1"/>
</dbReference>
<dbReference type="InterPro" id="IPR013785">
    <property type="entry name" value="Aldolase_TIM"/>
</dbReference>
<comment type="similarity">
    <text evidence="4">Belongs to the radical SAM superfamily. NifB family.</text>
</comment>
<name>A0A9X2XYI7_9BACT</name>
<feature type="domain" description="Radical SAM core" evidence="15">
    <location>
        <begin position="18"/>
        <end position="265"/>
    </location>
</feature>
<dbReference type="InterPro" id="IPR005980">
    <property type="entry name" value="Nase_CF_NifB"/>
</dbReference>
<dbReference type="PANTHER" id="PTHR43787">
    <property type="entry name" value="FEMO COFACTOR BIOSYNTHESIS PROTEIN NIFB-RELATED"/>
    <property type="match status" value="1"/>
</dbReference>
<evidence type="ECO:0000256" key="6">
    <source>
        <dbReference type="ARBA" id="ARBA00022485"/>
    </source>
</evidence>
<dbReference type="SFLD" id="SFLDS00029">
    <property type="entry name" value="Radical_SAM"/>
    <property type="match status" value="1"/>
</dbReference>
<keyword evidence="8" id="KW-0479">Metal-binding</keyword>
<evidence type="ECO:0000256" key="9">
    <source>
        <dbReference type="ARBA" id="ARBA00023004"/>
    </source>
</evidence>
<dbReference type="SMART" id="SM00729">
    <property type="entry name" value="Elp3"/>
    <property type="match status" value="1"/>
</dbReference>
<dbReference type="Gene3D" id="3.20.20.70">
    <property type="entry name" value="Aldolase class I"/>
    <property type="match status" value="1"/>
</dbReference>
<dbReference type="CDD" id="cd01335">
    <property type="entry name" value="Radical_SAM"/>
    <property type="match status" value="1"/>
</dbReference>
<evidence type="ECO:0000256" key="3">
    <source>
        <dbReference type="ARBA" id="ARBA00005155"/>
    </source>
</evidence>
<dbReference type="SUPFAM" id="SSF53146">
    <property type="entry name" value="Nitrogenase accessory factor-like"/>
    <property type="match status" value="1"/>
</dbReference>
<evidence type="ECO:0000313" key="17">
    <source>
        <dbReference type="Proteomes" id="UP001155483"/>
    </source>
</evidence>
<dbReference type="GO" id="GO:0051539">
    <property type="term" value="F:4 iron, 4 sulfur cluster binding"/>
    <property type="evidence" value="ECO:0007669"/>
    <property type="project" value="UniProtKB-KW"/>
</dbReference>
<dbReference type="EMBL" id="JAOTIF010000018">
    <property type="protein sequence ID" value="MCU7551125.1"/>
    <property type="molecule type" value="Genomic_DNA"/>
</dbReference>
<keyword evidence="7" id="KW-0949">S-adenosyl-L-methionine</keyword>
<dbReference type="InterPro" id="IPR006638">
    <property type="entry name" value="Elp3/MiaA/NifB-like_rSAM"/>
</dbReference>
<dbReference type="AlphaFoldDB" id="A0A9X2XYI7"/>
<keyword evidence="6" id="KW-0004">4Fe-4S</keyword>
<dbReference type="InterPro" id="IPR000385">
    <property type="entry name" value="MoaA_NifB_PqqE_Fe-S-bd_CS"/>
</dbReference>
<organism evidence="16 17">
    <name type="scientific">Paraflavisolibacter caeni</name>
    <dbReference type="NCBI Taxonomy" id="2982496"/>
    <lineage>
        <taxon>Bacteria</taxon>
        <taxon>Pseudomonadati</taxon>
        <taxon>Bacteroidota</taxon>
        <taxon>Chitinophagia</taxon>
        <taxon>Chitinophagales</taxon>
        <taxon>Chitinophagaceae</taxon>
        <taxon>Paraflavisolibacter</taxon>
    </lineage>
</organism>
<dbReference type="Gene3D" id="3.30.420.130">
    <property type="entry name" value="Dinitrogenase iron-molybdenum cofactor biosynthesis domain"/>
    <property type="match status" value="1"/>
</dbReference>
<dbReference type="SFLD" id="SFLDF00281">
    <property type="entry name" value="FeMo_cofactor_biosynthesis_pro"/>
    <property type="match status" value="1"/>
</dbReference>
<reference evidence="16" key="1">
    <citation type="submission" date="2022-09" db="EMBL/GenBank/DDBJ databases">
        <authorList>
            <person name="Yuan C."/>
            <person name="Ke Z."/>
        </authorList>
    </citation>
    <scope>NUCLEOTIDE SEQUENCE</scope>
    <source>
        <strain evidence="16">LB-8</strain>
    </source>
</reference>
<evidence type="ECO:0000256" key="8">
    <source>
        <dbReference type="ARBA" id="ARBA00022723"/>
    </source>
</evidence>
<evidence type="ECO:0000256" key="11">
    <source>
        <dbReference type="ARBA" id="ARBA00023231"/>
    </source>
</evidence>
<dbReference type="PROSITE" id="PS01305">
    <property type="entry name" value="MOAA_NIFB_PQQE"/>
    <property type="match status" value="1"/>
</dbReference>
<evidence type="ECO:0000256" key="2">
    <source>
        <dbReference type="ARBA" id="ARBA00003522"/>
    </source>
</evidence>
<dbReference type="Proteomes" id="UP001155483">
    <property type="component" value="Unassembled WGS sequence"/>
</dbReference>
<comment type="function">
    <text evidence="2">Involved in the biosynthesis of the iron-molybdenum cofactor (FeMo-co or M-cluster) found in the dinitrogenase enzyme of the nitrogenase complex in nitrogen-fixing microorganisms. NifB catalyzes the crucial step of radical SAM-dependent carbide insertion that occurs concomitant with the insertion of a 9th sulfur and the rearrangement/coupling of two [4Fe-4S] clusters into a [8Fe-9S-C] cluster, the precursor to the M-cluster.</text>
</comment>
<comment type="caution">
    <text evidence="16">The sequence shown here is derived from an EMBL/GenBank/DDBJ whole genome shotgun (WGS) entry which is preliminary data.</text>
</comment>
<dbReference type="InterPro" id="IPR003731">
    <property type="entry name" value="Di-Nase_FeMo-co_biosynth"/>
</dbReference>
<evidence type="ECO:0000313" key="16">
    <source>
        <dbReference type="EMBL" id="MCU7551125.1"/>
    </source>
</evidence>
<reference evidence="16" key="2">
    <citation type="submission" date="2023-04" db="EMBL/GenBank/DDBJ databases">
        <title>Paracnuella aquatica gen. nov., sp. nov., a member of the family Chitinophagaceae isolated from a hot spring.</title>
        <authorList>
            <person name="Wang C."/>
        </authorList>
    </citation>
    <scope>NUCLEOTIDE SEQUENCE</scope>
    <source>
        <strain evidence="16">LB-8</strain>
    </source>
</reference>
<dbReference type="GO" id="GO:0016829">
    <property type="term" value="F:lyase activity"/>
    <property type="evidence" value="ECO:0007669"/>
    <property type="project" value="UniProtKB-KW"/>
</dbReference>
<dbReference type="GO" id="GO:0046872">
    <property type="term" value="F:metal ion binding"/>
    <property type="evidence" value="ECO:0007669"/>
    <property type="project" value="UniProtKB-KW"/>
</dbReference>
<gene>
    <name evidence="16" type="primary">nifB</name>
    <name evidence="16" type="ORF">OCK74_18540</name>
</gene>
<comment type="pathway">
    <text evidence="3">Cofactor biosynthesis; Fe-Mo cofactor biosynthesis.</text>
</comment>
<proteinExistence type="inferred from homology"/>
<keyword evidence="11" id="KW-0535">Nitrogen fixation</keyword>
<keyword evidence="17" id="KW-1185">Reference proteome</keyword>
<keyword evidence="10" id="KW-0411">Iron-sulfur</keyword>
<dbReference type="NCBIfam" id="TIGR01290">
    <property type="entry name" value="nifB"/>
    <property type="match status" value="1"/>
</dbReference>
<dbReference type="InterPro" id="IPR036105">
    <property type="entry name" value="DiNase_FeMo-co_biosyn_sf"/>
</dbReference>
<dbReference type="InterPro" id="IPR058240">
    <property type="entry name" value="rSAM_sf"/>
</dbReference>
<dbReference type="RefSeq" id="WP_279298564.1">
    <property type="nucleotide sequence ID" value="NZ_JAOTIF010000018.1"/>
</dbReference>
<evidence type="ECO:0000256" key="1">
    <source>
        <dbReference type="ARBA" id="ARBA00001966"/>
    </source>
</evidence>
<dbReference type="SFLD" id="SFLDG01068">
    <property type="entry name" value="FeMo_cofactor_biosynthesis_pro"/>
    <property type="match status" value="1"/>
</dbReference>
<evidence type="ECO:0000256" key="10">
    <source>
        <dbReference type="ARBA" id="ARBA00023014"/>
    </source>
</evidence>
<evidence type="ECO:0000256" key="12">
    <source>
        <dbReference type="ARBA" id="ARBA00023239"/>
    </source>
</evidence>
<sequence>MTEINTIAAHPCFDVKARHTHARVHLPVAPKCNISCNYCNRKFDCVNESRPGVTSAVLSPWQAAEYLKELNKHIENLSVIGIAGPGDPFANPEETLQTMRLAKQAFPEKIFCLSTNGLNLKTYIDEIAALGVTHVTITINAVDPTITSQIYSWVRYEKKIYRGIAAAQLILKNQLECIPLLKKKGITVKINSVILPGINDHHIEEVAKTVSALGADIMNCIPVVPTKDTVFEGIEKPSSAVMSSVRSQAKAHLNLMTHCARCRADAAGLLGQDYQGAYDMLQEFALRPVVPTEDRPNAAVATREGALVNMHLGEADSLYIFKQTANGFQFVEERDTPASGTGDGRWKELAETLKDCRAILVEGVGEKPLKILQASGIRVIQMTGIIDAGLDGVYNGKAIKTVQKADAFKCGATCRGTATGCA</sequence>
<evidence type="ECO:0000256" key="4">
    <source>
        <dbReference type="ARBA" id="ARBA00006804"/>
    </source>
</evidence>
<evidence type="ECO:0000256" key="5">
    <source>
        <dbReference type="ARBA" id="ARBA00021702"/>
    </source>
</evidence>
<evidence type="ECO:0000256" key="14">
    <source>
        <dbReference type="ARBA" id="ARBA00032102"/>
    </source>
</evidence>